<keyword evidence="2 4" id="KW-0472">Membrane</keyword>
<dbReference type="RefSeq" id="WP_182538829.1">
    <property type="nucleotide sequence ID" value="NZ_JACGXA010000001.1"/>
</dbReference>
<dbReference type="GO" id="GO:0016020">
    <property type="term" value="C:membrane"/>
    <property type="evidence" value="ECO:0007669"/>
    <property type="project" value="UniProtKB-SubCell"/>
</dbReference>
<keyword evidence="4" id="KW-1133">Transmembrane helix</keyword>
<evidence type="ECO:0000256" key="4">
    <source>
        <dbReference type="SAM" id="Phobius"/>
    </source>
</evidence>
<dbReference type="EMBL" id="JACGXA010000001">
    <property type="protein sequence ID" value="MBA8803717.1"/>
    <property type="molecule type" value="Genomic_DNA"/>
</dbReference>
<sequence length="227" mass="23994">MAPTNDPRKRPVVGSRNPTARPRKVASGVPAPPDARVPAPAPTPAPTAAPAPPSTTPGLLGGFRTTVALVVAIVLLAAVVLGESWYLWGRSEPTVSASHPVITGEMAHRAAVEAASQDAEDILSTSYKNYDEQVAQATSEMTDGFAKEYTQTVGQIKGDFVAAKTELQVKVVAAGVVRASSEQVQALLFLNQYVTKPGTKTAFTPYRALVTVVHTEHGWLVDNIETQ</sequence>
<comment type="caution">
    <text evidence="5">The sequence shown here is derived from an EMBL/GenBank/DDBJ whole genome shotgun (WGS) entry which is preliminary data.</text>
</comment>
<reference evidence="5 6" key="1">
    <citation type="submission" date="2020-07" db="EMBL/GenBank/DDBJ databases">
        <title>Sequencing the genomes of 1000 actinobacteria strains.</title>
        <authorList>
            <person name="Klenk H.-P."/>
        </authorList>
    </citation>
    <scope>NUCLEOTIDE SEQUENCE [LARGE SCALE GENOMIC DNA]</scope>
    <source>
        <strain evidence="5 6">DSM 21349</strain>
    </source>
</reference>
<keyword evidence="6" id="KW-1185">Reference proteome</keyword>
<dbReference type="AlphaFoldDB" id="A0A7W3IZY2"/>
<gene>
    <name evidence="5" type="ORF">FB382_002008</name>
</gene>
<proteinExistence type="predicted"/>
<comment type="subcellular location">
    <subcellularLocation>
        <location evidence="1">Membrane</location>
    </subcellularLocation>
</comment>
<feature type="region of interest" description="Disordered" evidence="3">
    <location>
        <begin position="1"/>
        <end position="53"/>
    </location>
</feature>
<evidence type="ECO:0000256" key="3">
    <source>
        <dbReference type="SAM" id="MobiDB-lite"/>
    </source>
</evidence>
<evidence type="ECO:0000256" key="1">
    <source>
        <dbReference type="ARBA" id="ARBA00004370"/>
    </source>
</evidence>
<feature type="compositionally biased region" description="Pro residues" evidence="3">
    <location>
        <begin position="30"/>
        <end position="53"/>
    </location>
</feature>
<feature type="transmembrane region" description="Helical" evidence="4">
    <location>
        <begin position="67"/>
        <end position="88"/>
    </location>
</feature>
<name>A0A7W3IZY2_9ACTN</name>
<evidence type="ECO:0000256" key="2">
    <source>
        <dbReference type="ARBA" id="ARBA00023136"/>
    </source>
</evidence>
<accession>A0A7W3IZY2</accession>
<keyword evidence="4" id="KW-0812">Transmembrane</keyword>
<dbReference type="PANTHER" id="PTHR37042">
    <property type="entry name" value="OUTER MEMBRANE PROTEIN RV1973"/>
    <property type="match status" value="1"/>
</dbReference>
<evidence type="ECO:0000313" key="5">
    <source>
        <dbReference type="EMBL" id="MBA8803717.1"/>
    </source>
</evidence>
<protein>
    <submittedName>
        <fullName evidence="5">Mce-associated membrane protein</fullName>
    </submittedName>
</protein>
<dbReference type="PANTHER" id="PTHR37042:SF4">
    <property type="entry name" value="OUTER MEMBRANE PROTEIN RV1973"/>
    <property type="match status" value="1"/>
</dbReference>
<evidence type="ECO:0000313" key="6">
    <source>
        <dbReference type="Proteomes" id="UP000580910"/>
    </source>
</evidence>
<dbReference type="Proteomes" id="UP000580910">
    <property type="component" value="Unassembled WGS sequence"/>
</dbReference>
<organism evidence="5 6">
    <name type="scientific">Nocardioides ginsengisegetis</name>
    <dbReference type="NCBI Taxonomy" id="661491"/>
    <lineage>
        <taxon>Bacteria</taxon>
        <taxon>Bacillati</taxon>
        <taxon>Actinomycetota</taxon>
        <taxon>Actinomycetes</taxon>
        <taxon>Propionibacteriales</taxon>
        <taxon>Nocardioidaceae</taxon>
        <taxon>Nocardioides</taxon>
    </lineage>
</organism>